<dbReference type="EMBL" id="QPKB01000006">
    <property type="protein sequence ID" value="RWR87032.1"/>
    <property type="molecule type" value="Genomic_DNA"/>
</dbReference>
<evidence type="ECO:0000256" key="2">
    <source>
        <dbReference type="SAM" id="Phobius"/>
    </source>
</evidence>
<dbReference type="PANTHER" id="PTHR35280:SF1">
    <property type="entry name" value="F17L21.9"/>
    <property type="match status" value="1"/>
</dbReference>
<evidence type="ECO:0000313" key="3">
    <source>
        <dbReference type="EMBL" id="RWR87032.1"/>
    </source>
</evidence>
<keyword evidence="2" id="KW-1133">Transmembrane helix</keyword>
<name>A0A443P8E1_9MAGN</name>
<feature type="transmembrane region" description="Helical" evidence="2">
    <location>
        <begin position="118"/>
        <end position="136"/>
    </location>
</feature>
<proteinExistence type="predicted"/>
<accession>A0A443P8E1</accession>
<evidence type="ECO:0000256" key="1">
    <source>
        <dbReference type="SAM" id="MobiDB-lite"/>
    </source>
</evidence>
<dbReference type="AlphaFoldDB" id="A0A443P8E1"/>
<dbReference type="PANTHER" id="PTHR35280">
    <property type="entry name" value="F17L21.9"/>
    <property type="match status" value="1"/>
</dbReference>
<organism evidence="3 4">
    <name type="scientific">Cinnamomum micranthum f. kanehirae</name>
    <dbReference type="NCBI Taxonomy" id="337451"/>
    <lineage>
        <taxon>Eukaryota</taxon>
        <taxon>Viridiplantae</taxon>
        <taxon>Streptophyta</taxon>
        <taxon>Embryophyta</taxon>
        <taxon>Tracheophyta</taxon>
        <taxon>Spermatophyta</taxon>
        <taxon>Magnoliopsida</taxon>
        <taxon>Magnoliidae</taxon>
        <taxon>Laurales</taxon>
        <taxon>Lauraceae</taxon>
        <taxon>Cinnamomum</taxon>
    </lineage>
</organism>
<feature type="region of interest" description="Disordered" evidence="1">
    <location>
        <begin position="25"/>
        <end position="50"/>
    </location>
</feature>
<reference evidence="3 4" key="1">
    <citation type="journal article" date="2019" name="Nat. Plants">
        <title>Stout camphor tree genome fills gaps in understanding of flowering plant genome evolution.</title>
        <authorList>
            <person name="Chaw S.M."/>
            <person name="Liu Y.C."/>
            <person name="Wu Y.W."/>
            <person name="Wang H.Y."/>
            <person name="Lin C.I."/>
            <person name="Wu C.S."/>
            <person name="Ke H.M."/>
            <person name="Chang L.Y."/>
            <person name="Hsu C.Y."/>
            <person name="Yang H.T."/>
            <person name="Sudianto E."/>
            <person name="Hsu M.H."/>
            <person name="Wu K.P."/>
            <person name="Wang L.N."/>
            <person name="Leebens-Mack J.H."/>
            <person name="Tsai I.J."/>
        </authorList>
    </citation>
    <scope>NUCLEOTIDE SEQUENCE [LARGE SCALE GENOMIC DNA]</scope>
    <source>
        <strain evidence="4">cv. Chaw 1501</strain>
        <tissue evidence="3">Young leaves</tissue>
    </source>
</reference>
<sequence length="219" mass="24657">MEATGNVRTEVMDRAELLHLAIQKLRREEEDEEKRNKIFTSSQEEEEEDRRLLARLLSQLESRKDNIDQSEPSTETKALTSSGPVGASAKDENDSEGADIGAEEIVKELREIRKQNTVTHWLLSVLIVITAVWQMSEVLVDPTVNLDSPSSDEMMVVDSTLLLSQMAKFILKPSSFFSILLLLTSSLLQCSYFSFATHQPIKTIVVLVIENCSFDHMLG</sequence>
<keyword evidence="4" id="KW-1185">Reference proteome</keyword>
<dbReference type="Proteomes" id="UP000283530">
    <property type="component" value="Unassembled WGS sequence"/>
</dbReference>
<dbReference type="OrthoDB" id="782808at2759"/>
<keyword evidence="2" id="KW-0812">Transmembrane</keyword>
<feature type="compositionally biased region" description="Polar residues" evidence="1">
    <location>
        <begin position="69"/>
        <end position="83"/>
    </location>
</feature>
<feature type="region of interest" description="Disordered" evidence="1">
    <location>
        <begin position="62"/>
        <end position="99"/>
    </location>
</feature>
<evidence type="ECO:0000313" key="4">
    <source>
        <dbReference type="Proteomes" id="UP000283530"/>
    </source>
</evidence>
<comment type="caution">
    <text evidence="3">The sequence shown here is derived from an EMBL/GenBank/DDBJ whole genome shotgun (WGS) entry which is preliminary data.</text>
</comment>
<gene>
    <name evidence="3" type="ORF">CKAN_01596200</name>
</gene>
<feature type="compositionally biased region" description="Basic and acidic residues" evidence="1">
    <location>
        <begin position="25"/>
        <end position="36"/>
    </location>
</feature>
<keyword evidence="2" id="KW-0472">Membrane</keyword>
<protein>
    <submittedName>
        <fullName evidence="3">Uncharacterized protein</fullName>
    </submittedName>
</protein>
<feature type="transmembrane region" description="Helical" evidence="2">
    <location>
        <begin position="176"/>
        <end position="195"/>
    </location>
</feature>